<dbReference type="Proteomes" id="UP000887013">
    <property type="component" value="Unassembled WGS sequence"/>
</dbReference>
<protein>
    <submittedName>
        <fullName evidence="1">Uncharacterized protein</fullName>
    </submittedName>
</protein>
<accession>A0A8X6QVH6</accession>
<dbReference type="AlphaFoldDB" id="A0A8X6QVH6"/>
<dbReference type="EMBL" id="BMAW01086462">
    <property type="protein sequence ID" value="GFU47462.1"/>
    <property type="molecule type" value="Genomic_DNA"/>
</dbReference>
<gene>
    <name evidence="1" type="ORF">NPIL_112751</name>
</gene>
<sequence>MYLLAAAGIADREIAAGYAVDTPESTATVQPQ</sequence>
<name>A0A8X6QVH6_NEPPI</name>
<proteinExistence type="predicted"/>
<evidence type="ECO:0000313" key="2">
    <source>
        <dbReference type="Proteomes" id="UP000887013"/>
    </source>
</evidence>
<evidence type="ECO:0000313" key="1">
    <source>
        <dbReference type="EMBL" id="GFU47462.1"/>
    </source>
</evidence>
<reference evidence="1" key="1">
    <citation type="submission" date="2020-08" db="EMBL/GenBank/DDBJ databases">
        <title>Multicomponent nature underlies the extraordinary mechanical properties of spider dragline silk.</title>
        <authorList>
            <person name="Kono N."/>
            <person name="Nakamura H."/>
            <person name="Mori M."/>
            <person name="Yoshida Y."/>
            <person name="Ohtoshi R."/>
            <person name="Malay A.D."/>
            <person name="Moran D.A.P."/>
            <person name="Tomita M."/>
            <person name="Numata K."/>
            <person name="Arakawa K."/>
        </authorList>
    </citation>
    <scope>NUCLEOTIDE SEQUENCE</scope>
</reference>
<comment type="caution">
    <text evidence="1">The sequence shown here is derived from an EMBL/GenBank/DDBJ whole genome shotgun (WGS) entry which is preliminary data.</text>
</comment>
<keyword evidence="2" id="KW-1185">Reference proteome</keyword>
<feature type="non-terminal residue" evidence="1">
    <location>
        <position position="32"/>
    </location>
</feature>
<organism evidence="1 2">
    <name type="scientific">Nephila pilipes</name>
    <name type="common">Giant wood spider</name>
    <name type="synonym">Nephila maculata</name>
    <dbReference type="NCBI Taxonomy" id="299642"/>
    <lineage>
        <taxon>Eukaryota</taxon>
        <taxon>Metazoa</taxon>
        <taxon>Ecdysozoa</taxon>
        <taxon>Arthropoda</taxon>
        <taxon>Chelicerata</taxon>
        <taxon>Arachnida</taxon>
        <taxon>Araneae</taxon>
        <taxon>Araneomorphae</taxon>
        <taxon>Entelegynae</taxon>
        <taxon>Araneoidea</taxon>
        <taxon>Nephilidae</taxon>
        <taxon>Nephila</taxon>
    </lineage>
</organism>